<keyword evidence="2" id="KW-1185">Reference proteome</keyword>
<dbReference type="EMBL" id="JACXST010000002">
    <property type="protein sequence ID" value="MBD9361473.1"/>
    <property type="molecule type" value="Genomic_DNA"/>
</dbReference>
<name>A0ABR9DEF1_9GAMM</name>
<evidence type="ECO:0000313" key="1">
    <source>
        <dbReference type="EMBL" id="MBD9361473.1"/>
    </source>
</evidence>
<dbReference type="Proteomes" id="UP000641152">
    <property type="component" value="Unassembled WGS sequence"/>
</dbReference>
<reference evidence="1 2" key="1">
    <citation type="submission" date="2020-09" db="EMBL/GenBank/DDBJ databases">
        <title>Methylomonas albis sp. nov. and Methylomonas fluvii sp. nov.: Two cold-adapted methanotrophs from the River Elbe and an amended description of Methylovulum psychrotolerans strain Eb1.</title>
        <authorList>
            <person name="Bussmann I.K."/>
            <person name="Klings K.-W."/>
            <person name="Warnstedt J."/>
            <person name="Hoppert M."/>
            <person name="Saborowski A."/>
            <person name="Horn F."/>
            <person name="Liebner S."/>
        </authorList>
    </citation>
    <scope>NUCLEOTIDE SEQUENCE [LARGE SCALE GENOMIC DNA]</scope>
    <source>
        <strain evidence="1 2">EbB</strain>
    </source>
</reference>
<evidence type="ECO:0000313" key="2">
    <source>
        <dbReference type="Proteomes" id="UP000641152"/>
    </source>
</evidence>
<accession>A0ABR9DEF1</accession>
<gene>
    <name evidence="1" type="ORF">EBB_13230</name>
</gene>
<organism evidence="1 2">
    <name type="scientific">Methylomonas fluvii</name>
    <dbReference type="NCBI Taxonomy" id="1854564"/>
    <lineage>
        <taxon>Bacteria</taxon>
        <taxon>Pseudomonadati</taxon>
        <taxon>Pseudomonadota</taxon>
        <taxon>Gammaproteobacteria</taxon>
        <taxon>Methylococcales</taxon>
        <taxon>Methylococcaceae</taxon>
        <taxon>Methylomonas</taxon>
    </lineage>
</organism>
<protein>
    <submittedName>
        <fullName evidence="1">Uncharacterized protein</fullName>
    </submittedName>
</protein>
<sequence>MNTALKIFQNIAGIAEGHANQGFDEITTNGITVINMAGKIFRINALRILLCPGCFEK</sequence>
<comment type="caution">
    <text evidence="1">The sequence shown here is derived from an EMBL/GenBank/DDBJ whole genome shotgun (WGS) entry which is preliminary data.</text>
</comment>
<proteinExistence type="predicted"/>
<dbReference type="RefSeq" id="WP_192394288.1">
    <property type="nucleotide sequence ID" value="NZ_CAJHIU010000002.1"/>
</dbReference>